<gene>
    <name evidence="2" type="ORF">VITISV_000172</name>
</gene>
<dbReference type="AlphaFoldDB" id="A5C5E2"/>
<evidence type="ECO:0000313" key="2">
    <source>
        <dbReference type="EMBL" id="CAN77616.1"/>
    </source>
</evidence>
<keyword evidence="1" id="KW-0175">Coiled coil</keyword>
<dbReference type="EMBL" id="AM482938">
    <property type="protein sequence ID" value="CAN77616.1"/>
    <property type="molecule type" value="Genomic_DNA"/>
</dbReference>
<reference evidence="2" key="1">
    <citation type="journal article" date="2007" name="PLoS ONE">
        <title>The first genome sequence of an elite grapevine cultivar (Pinot noir Vitis vinifera L.): coping with a highly heterozygous genome.</title>
        <authorList>
            <person name="Velasco R."/>
            <person name="Zharkikh A."/>
            <person name="Troggio M."/>
            <person name="Cartwright D.A."/>
            <person name="Cestaro A."/>
            <person name="Pruss D."/>
            <person name="Pindo M."/>
            <person name="FitzGerald L.M."/>
            <person name="Vezzulli S."/>
            <person name="Reid J."/>
            <person name="Malacarne G."/>
            <person name="Iliev D."/>
            <person name="Coppola G."/>
            <person name="Wardell B."/>
            <person name="Micheletti D."/>
            <person name="Macalma T."/>
            <person name="Facci M."/>
            <person name="Mitchell J.T."/>
            <person name="Perazzolli M."/>
            <person name="Eldredge G."/>
            <person name="Gatto P."/>
            <person name="Oyzerski R."/>
            <person name="Moretto M."/>
            <person name="Gutin N."/>
            <person name="Stefanini M."/>
            <person name="Chen Y."/>
            <person name="Segala C."/>
            <person name="Davenport C."/>
            <person name="Dematte L."/>
            <person name="Mraz A."/>
            <person name="Battilana J."/>
            <person name="Stormo K."/>
            <person name="Costa F."/>
            <person name="Tao Q."/>
            <person name="Si-Ammour A."/>
            <person name="Harkins T."/>
            <person name="Lackey A."/>
            <person name="Perbost C."/>
            <person name="Taillon B."/>
            <person name="Stella A."/>
            <person name="Solovyev V."/>
            <person name="Fawcett J.A."/>
            <person name="Sterck L."/>
            <person name="Vandepoele K."/>
            <person name="Grando S.M."/>
            <person name="Toppo S."/>
            <person name="Moser C."/>
            <person name="Lanchbury J."/>
            <person name="Bogden R."/>
            <person name="Skolnick M."/>
            <person name="Sgaramella V."/>
            <person name="Bhatnagar S.K."/>
            <person name="Fontana P."/>
            <person name="Gutin A."/>
            <person name="Van de Peer Y."/>
            <person name="Salamini F."/>
            <person name="Viola R."/>
        </authorList>
    </citation>
    <scope>NUCLEOTIDE SEQUENCE</scope>
</reference>
<protein>
    <submittedName>
        <fullName evidence="2">Uncharacterized protein</fullName>
    </submittedName>
</protein>
<proteinExistence type="predicted"/>
<feature type="coiled-coil region" evidence="1">
    <location>
        <begin position="143"/>
        <end position="170"/>
    </location>
</feature>
<accession>A5C5E2</accession>
<evidence type="ECO:0000256" key="1">
    <source>
        <dbReference type="SAM" id="Coils"/>
    </source>
</evidence>
<name>A5C5E2_VITVI</name>
<sequence>MCQPSSFVKTNLISNNDSEDTSECHFKRRKIIPKLVCYDETNSHPLYEDAFFADVPTSTQPMELDGEERKIDELLYAITKTGVDHSPLKSQIEQYMGKFRSPRCNATHPFYENISGSTKQTFSYCCISDCGCSKPKVVQANHCQSLKVDLATLDAKQEALKNDLEQLDIQQEHLHNSILEIDEIIAKKHNDVSRLRKEHLIIAQTPVLTDVDVKTLETLQEALRTQCDELAYLVWM</sequence>
<organism evidence="2">
    <name type="scientific">Vitis vinifera</name>
    <name type="common">Grape</name>
    <dbReference type="NCBI Taxonomy" id="29760"/>
    <lineage>
        <taxon>Eukaryota</taxon>
        <taxon>Viridiplantae</taxon>
        <taxon>Streptophyta</taxon>
        <taxon>Embryophyta</taxon>
        <taxon>Tracheophyta</taxon>
        <taxon>Spermatophyta</taxon>
        <taxon>Magnoliopsida</taxon>
        <taxon>eudicotyledons</taxon>
        <taxon>Gunneridae</taxon>
        <taxon>Pentapetalae</taxon>
        <taxon>rosids</taxon>
        <taxon>Vitales</taxon>
        <taxon>Vitaceae</taxon>
        <taxon>Viteae</taxon>
        <taxon>Vitis</taxon>
    </lineage>
</organism>